<keyword evidence="9" id="KW-1185">Reference proteome</keyword>
<feature type="domain" description="MPN" evidence="7">
    <location>
        <begin position="24"/>
        <end position="148"/>
    </location>
</feature>
<dbReference type="InterPro" id="IPR037518">
    <property type="entry name" value="MPN"/>
</dbReference>
<keyword evidence="6" id="KW-0482">Metalloprotease</keyword>
<accession>A0ABT1EJP2</accession>
<sequence>MGANELEIVNIRLIKEPSLYSEELLTTPEAVLRLMSKELSTYDREVLCVLNMKTNNQVINMNVVSVGSLNAGLVTPREVFKSSILSNAASIIAIHNHPSSNTQPSREDFRVTERLAKCGDLLGIELLDHIIIAGETGQMYSFKQEGKLGKNGRVNDDLCR</sequence>
<keyword evidence="2" id="KW-0645">Protease</keyword>
<evidence type="ECO:0000256" key="5">
    <source>
        <dbReference type="ARBA" id="ARBA00022833"/>
    </source>
</evidence>
<dbReference type="EMBL" id="JAMZFV010000019">
    <property type="protein sequence ID" value="MCP1110915.1"/>
    <property type="molecule type" value="Genomic_DNA"/>
</dbReference>
<evidence type="ECO:0000256" key="4">
    <source>
        <dbReference type="ARBA" id="ARBA00022801"/>
    </source>
</evidence>
<comment type="similarity">
    <text evidence="1">Belongs to the UPF0758 family.</text>
</comment>
<dbReference type="Pfam" id="PF04002">
    <property type="entry name" value="RadC"/>
    <property type="match status" value="1"/>
</dbReference>
<protein>
    <recommendedName>
        <fullName evidence="7">MPN domain-containing protein</fullName>
    </recommendedName>
</protein>
<evidence type="ECO:0000256" key="6">
    <source>
        <dbReference type="ARBA" id="ARBA00023049"/>
    </source>
</evidence>
<evidence type="ECO:0000313" key="9">
    <source>
        <dbReference type="Proteomes" id="UP001523565"/>
    </source>
</evidence>
<dbReference type="InterPro" id="IPR001405">
    <property type="entry name" value="UPF0758"/>
</dbReference>
<evidence type="ECO:0000256" key="1">
    <source>
        <dbReference type="ARBA" id="ARBA00010243"/>
    </source>
</evidence>
<keyword evidence="3" id="KW-0479">Metal-binding</keyword>
<evidence type="ECO:0000259" key="7">
    <source>
        <dbReference type="PROSITE" id="PS50249"/>
    </source>
</evidence>
<dbReference type="RefSeq" id="WP_262069795.1">
    <property type="nucleotide sequence ID" value="NZ_JAMXOC010000019.1"/>
</dbReference>
<dbReference type="CDD" id="cd08071">
    <property type="entry name" value="MPN_DUF2466"/>
    <property type="match status" value="1"/>
</dbReference>
<dbReference type="PANTHER" id="PTHR30471:SF3">
    <property type="entry name" value="UPF0758 PROTEIN YEES-RELATED"/>
    <property type="match status" value="1"/>
</dbReference>
<dbReference type="Proteomes" id="UP001523565">
    <property type="component" value="Unassembled WGS sequence"/>
</dbReference>
<gene>
    <name evidence="8" type="ORF">NK118_11710</name>
</gene>
<evidence type="ECO:0000256" key="3">
    <source>
        <dbReference type="ARBA" id="ARBA00022723"/>
    </source>
</evidence>
<proteinExistence type="inferred from homology"/>
<evidence type="ECO:0000313" key="8">
    <source>
        <dbReference type="EMBL" id="MCP1110915.1"/>
    </source>
</evidence>
<keyword evidence="4" id="KW-0378">Hydrolase</keyword>
<dbReference type="Gene3D" id="3.40.140.10">
    <property type="entry name" value="Cytidine Deaminase, domain 2"/>
    <property type="match status" value="1"/>
</dbReference>
<comment type="caution">
    <text evidence="8">The sequence shown here is derived from an EMBL/GenBank/DDBJ whole genome shotgun (WGS) entry which is preliminary data.</text>
</comment>
<dbReference type="InterPro" id="IPR025657">
    <property type="entry name" value="RadC_JAB"/>
</dbReference>
<dbReference type="PANTHER" id="PTHR30471">
    <property type="entry name" value="DNA REPAIR PROTEIN RADC"/>
    <property type="match status" value="1"/>
</dbReference>
<reference evidence="8 9" key="1">
    <citation type="journal article" date="2022" name="Genome Biol. Evol.">
        <title>Host diet, physiology and behaviors set the stage for Lachnospiraceae cladogenesis.</title>
        <authorList>
            <person name="Vera-Ponce De Leon A."/>
            <person name="Schneider M."/>
            <person name="Jahnes B.C."/>
            <person name="Sadowski V."/>
            <person name="Camuy-Velez L.A."/>
            <person name="Duan J."/>
            <person name="Sabree Z.L."/>
        </authorList>
    </citation>
    <scope>NUCLEOTIDE SEQUENCE [LARGE SCALE GENOMIC DNA]</scope>
    <source>
        <strain evidence="8 9">PAL227</strain>
    </source>
</reference>
<name>A0ABT1EJP2_9FIRM</name>
<evidence type="ECO:0000256" key="2">
    <source>
        <dbReference type="ARBA" id="ARBA00022670"/>
    </source>
</evidence>
<keyword evidence="5" id="KW-0862">Zinc</keyword>
<dbReference type="PROSITE" id="PS50249">
    <property type="entry name" value="MPN"/>
    <property type="match status" value="1"/>
</dbReference>
<organism evidence="8 9">
    <name type="scientific">Ohessyouella blattaphilus</name>
    <dbReference type="NCBI Taxonomy" id="2949333"/>
    <lineage>
        <taxon>Bacteria</taxon>
        <taxon>Bacillati</taxon>
        <taxon>Bacillota</taxon>
        <taxon>Clostridia</taxon>
        <taxon>Lachnospirales</taxon>
        <taxon>Lachnospiraceae</taxon>
        <taxon>Ohessyouella</taxon>
    </lineage>
</organism>